<gene>
    <name evidence="1" type="primary">ORF42358</name>
</gene>
<name>A0A0B6YZ29_9EUPU</name>
<protein>
    <submittedName>
        <fullName evidence="1">Uncharacterized protein</fullName>
    </submittedName>
</protein>
<organism evidence="1">
    <name type="scientific">Arion vulgaris</name>
    <dbReference type="NCBI Taxonomy" id="1028688"/>
    <lineage>
        <taxon>Eukaryota</taxon>
        <taxon>Metazoa</taxon>
        <taxon>Spiralia</taxon>
        <taxon>Lophotrochozoa</taxon>
        <taxon>Mollusca</taxon>
        <taxon>Gastropoda</taxon>
        <taxon>Heterobranchia</taxon>
        <taxon>Euthyneura</taxon>
        <taxon>Panpulmonata</taxon>
        <taxon>Eupulmonata</taxon>
        <taxon>Stylommatophora</taxon>
        <taxon>Helicina</taxon>
        <taxon>Arionoidea</taxon>
        <taxon>Arionidae</taxon>
        <taxon>Arion</taxon>
    </lineage>
</organism>
<reference evidence="1" key="1">
    <citation type="submission" date="2014-12" db="EMBL/GenBank/DDBJ databases">
        <title>Insight into the proteome of Arion vulgaris.</title>
        <authorList>
            <person name="Aradska J."/>
            <person name="Bulat T."/>
            <person name="Smidak R."/>
            <person name="Sarate P."/>
            <person name="Gangsoo J."/>
            <person name="Sialana F."/>
            <person name="Bilban M."/>
            <person name="Lubec G."/>
        </authorList>
    </citation>
    <scope>NUCLEOTIDE SEQUENCE</scope>
    <source>
        <tissue evidence="1">Skin</tissue>
    </source>
</reference>
<dbReference type="AlphaFoldDB" id="A0A0B6YZ29"/>
<sequence length="80" mass="9061">NDWYTVLEKFLMVKPTSSSDQTLFLHILHFISSVLHSFKSYPRVSTVNSALTWLIDRLYKSDGPLVSLMSKPVGGTVEVM</sequence>
<evidence type="ECO:0000313" key="1">
    <source>
        <dbReference type="EMBL" id="CEK61473.1"/>
    </source>
</evidence>
<proteinExistence type="predicted"/>
<feature type="non-terminal residue" evidence="1">
    <location>
        <position position="80"/>
    </location>
</feature>
<dbReference type="EMBL" id="HACG01014608">
    <property type="protein sequence ID" value="CEK61473.1"/>
    <property type="molecule type" value="Transcribed_RNA"/>
</dbReference>
<feature type="non-terminal residue" evidence="1">
    <location>
        <position position="1"/>
    </location>
</feature>
<accession>A0A0B6YZ29</accession>